<protein>
    <submittedName>
        <fullName evidence="1">Uncharacterized protein</fullName>
    </submittedName>
</protein>
<dbReference type="VEuPathDB" id="FungiDB:EMCG_01538"/>
<gene>
    <name evidence="1" type="ORF">EMCG_01538</name>
</gene>
<proteinExistence type="predicted"/>
<evidence type="ECO:0000313" key="1">
    <source>
        <dbReference type="EMBL" id="KKZ64190.1"/>
    </source>
</evidence>
<reference evidence="2" key="1">
    <citation type="journal article" date="2015" name="PLoS Genet.">
        <title>The dynamic genome and transcriptome of the human fungal pathogen Blastomyces and close relative Emmonsia.</title>
        <authorList>
            <person name="Munoz J.F."/>
            <person name="Gauthier G.M."/>
            <person name="Desjardins C.A."/>
            <person name="Gallo J.E."/>
            <person name="Holder J."/>
            <person name="Sullivan T.D."/>
            <person name="Marty A.J."/>
            <person name="Carmen J.C."/>
            <person name="Chen Z."/>
            <person name="Ding L."/>
            <person name="Gujja S."/>
            <person name="Magrini V."/>
            <person name="Misas E."/>
            <person name="Mitreva M."/>
            <person name="Priest M."/>
            <person name="Saif S."/>
            <person name="Whiston E.A."/>
            <person name="Young S."/>
            <person name="Zeng Q."/>
            <person name="Goldman W.E."/>
            <person name="Mardis E.R."/>
            <person name="Taylor J.W."/>
            <person name="McEwen J.G."/>
            <person name="Clay O.K."/>
            <person name="Klein B.S."/>
            <person name="Cuomo C.A."/>
        </authorList>
    </citation>
    <scope>NUCLEOTIDE SEQUENCE [LARGE SCALE GENOMIC DNA]</scope>
    <source>
        <strain evidence="2">UAMH 3008</strain>
    </source>
</reference>
<organism evidence="1 2">
    <name type="scientific">[Emmonsia] crescens</name>
    <dbReference type="NCBI Taxonomy" id="73230"/>
    <lineage>
        <taxon>Eukaryota</taxon>
        <taxon>Fungi</taxon>
        <taxon>Dikarya</taxon>
        <taxon>Ascomycota</taxon>
        <taxon>Pezizomycotina</taxon>
        <taxon>Eurotiomycetes</taxon>
        <taxon>Eurotiomycetidae</taxon>
        <taxon>Onygenales</taxon>
        <taxon>Ajellomycetaceae</taxon>
        <taxon>Emergomyces</taxon>
    </lineage>
</organism>
<name>A0A0G2I1Z9_9EURO</name>
<evidence type="ECO:0000313" key="2">
    <source>
        <dbReference type="Proteomes" id="UP000034164"/>
    </source>
</evidence>
<dbReference type="AlphaFoldDB" id="A0A0G2I1Z9"/>
<accession>A0A0G2I1Z9</accession>
<dbReference type="EMBL" id="LCZI01000853">
    <property type="protein sequence ID" value="KKZ64190.1"/>
    <property type="molecule type" value="Genomic_DNA"/>
</dbReference>
<sequence length="125" mass="13578">MPGKYNDFSVQDPERAILGFIGTQKGWEKATTSNSVAQTVKNVQELLETYTPRLPSGEATPDAAVVRWGISSIYTSSYTVHTDKKPVIEASTMFSAKFRDLYISWGAASALSVMPNVGINSIKGT</sequence>
<dbReference type="Proteomes" id="UP000034164">
    <property type="component" value="Unassembled WGS sequence"/>
</dbReference>
<dbReference type="OrthoDB" id="3335918at2759"/>
<comment type="caution">
    <text evidence="1">The sequence shown here is derived from an EMBL/GenBank/DDBJ whole genome shotgun (WGS) entry which is preliminary data.</text>
</comment>